<keyword evidence="4" id="KW-1185">Reference proteome</keyword>
<keyword evidence="1" id="KW-0233">DNA recombination</keyword>
<name>A0AAV1LTB0_9NEOP</name>
<organism evidence="3 4">
    <name type="scientific">Parnassius mnemosyne</name>
    <name type="common">clouded apollo</name>
    <dbReference type="NCBI Taxonomy" id="213953"/>
    <lineage>
        <taxon>Eukaryota</taxon>
        <taxon>Metazoa</taxon>
        <taxon>Ecdysozoa</taxon>
        <taxon>Arthropoda</taxon>
        <taxon>Hexapoda</taxon>
        <taxon>Insecta</taxon>
        <taxon>Pterygota</taxon>
        <taxon>Neoptera</taxon>
        <taxon>Endopterygota</taxon>
        <taxon>Lepidoptera</taxon>
        <taxon>Glossata</taxon>
        <taxon>Ditrysia</taxon>
        <taxon>Papilionoidea</taxon>
        <taxon>Papilionidae</taxon>
        <taxon>Parnassiinae</taxon>
        <taxon>Parnassini</taxon>
        <taxon>Parnassius</taxon>
        <taxon>Driopa</taxon>
    </lineage>
</organism>
<feature type="domain" description="Tyr recombinase" evidence="2">
    <location>
        <begin position="71"/>
        <end position="273"/>
    </location>
</feature>
<evidence type="ECO:0000259" key="2">
    <source>
        <dbReference type="PROSITE" id="PS51898"/>
    </source>
</evidence>
<dbReference type="Gene3D" id="1.10.443.10">
    <property type="entry name" value="Intergrase catalytic core"/>
    <property type="match status" value="1"/>
</dbReference>
<dbReference type="GO" id="GO:0015074">
    <property type="term" value="P:DNA integration"/>
    <property type="evidence" value="ECO:0007669"/>
    <property type="project" value="InterPro"/>
</dbReference>
<dbReference type="InterPro" id="IPR011010">
    <property type="entry name" value="DNA_brk_join_enz"/>
</dbReference>
<dbReference type="EMBL" id="CAVLGL010000104">
    <property type="protein sequence ID" value="CAK1598323.1"/>
    <property type="molecule type" value="Genomic_DNA"/>
</dbReference>
<protein>
    <recommendedName>
        <fullName evidence="2">Tyr recombinase domain-containing protein</fullName>
    </recommendedName>
</protein>
<dbReference type="Proteomes" id="UP001314205">
    <property type="component" value="Unassembled WGS sequence"/>
</dbReference>
<dbReference type="PROSITE" id="PS51898">
    <property type="entry name" value="TYR_RECOMBINASE"/>
    <property type="match status" value="1"/>
</dbReference>
<evidence type="ECO:0000313" key="4">
    <source>
        <dbReference type="Proteomes" id="UP001314205"/>
    </source>
</evidence>
<proteinExistence type="predicted"/>
<sequence length="285" mass="32323">MNLDPEKPDPADVAQYLSFLHRVKHFAPRTIKLHKSVIATMGDPLRREEISSHPLVKHIIRVIENSHPSSSKKCIWDVEQLIAWMKTSVINEDSLFEVSRHVALHLLLASGRRIHDLTLLRIDDDHLKLSEDSVTFWPVYGSKTDKINHQQSGWHLSKGSIKSLDPIYWTKRLIDLSASRRQARNKLTSLFVSTRGIVKSATRATIAGWVKSALKHLGIDFSPGSIRSAVASSRQENNVPLDIIIKNGNWKSNKNIFKFYFKEIIKKTSGAHPVNDLVCSNFKAI</sequence>
<gene>
    <name evidence="3" type="ORF">PARMNEM_LOCUS17323</name>
</gene>
<dbReference type="InterPro" id="IPR013762">
    <property type="entry name" value="Integrase-like_cat_sf"/>
</dbReference>
<dbReference type="AlphaFoldDB" id="A0AAV1LTB0"/>
<dbReference type="PANTHER" id="PTHR35617">
    <property type="entry name" value="PHAGE_INTEGRASE DOMAIN-CONTAINING PROTEIN"/>
    <property type="match status" value="1"/>
</dbReference>
<dbReference type="InterPro" id="IPR002104">
    <property type="entry name" value="Integrase_catalytic"/>
</dbReference>
<comment type="caution">
    <text evidence="3">The sequence shown here is derived from an EMBL/GenBank/DDBJ whole genome shotgun (WGS) entry which is preliminary data.</text>
</comment>
<dbReference type="SUPFAM" id="SSF56349">
    <property type="entry name" value="DNA breaking-rejoining enzymes"/>
    <property type="match status" value="1"/>
</dbReference>
<dbReference type="GO" id="GO:0006310">
    <property type="term" value="P:DNA recombination"/>
    <property type="evidence" value="ECO:0007669"/>
    <property type="project" value="UniProtKB-KW"/>
</dbReference>
<accession>A0AAV1LTB0</accession>
<evidence type="ECO:0000256" key="1">
    <source>
        <dbReference type="ARBA" id="ARBA00023172"/>
    </source>
</evidence>
<dbReference type="GO" id="GO:0003677">
    <property type="term" value="F:DNA binding"/>
    <property type="evidence" value="ECO:0007669"/>
    <property type="project" value="InterPro"/>
</dbReference>
<evidence type="ECO:0000313" key="3">
    <source>
        <dbReference type="EMBL" id="CAK1598323.1"/>
    </source>
</evidence>
<reference evidence="3 4" key="1">
    <citation type="submission" date="2023-11" db="EMBL/GenBank/DDBJ databases">
        <authorList>
            <person name="Hedman E."/>
            <person name="Englund M."/>
            <person name="Stromberg M."/>
            <person name="Nyberg Akerstrom W."/>
            <person name="Nylinder S."/>
            <person name="Jareborg N."/>
            <person name="Kallberg Y."/>
            <person name="Kronander E."/>
        </authorList>
    </citation>
    <scope>NUCLEOTIDE SEQUENCE [LARGE SCALE GENOMIC DNA]</scope>
</reference>
<dbReference type="PANTHER" id="PTHR35617:SF3">
    <property type="entry name" value="CORE-BINDING (CB) DOMAIN-CONTAINING PROTEIN"/>
    <property type="match status" value="1"/>
</dbReference>
<dbReference type="Pfam" id="PF00589">
    <property type="entry name" value="Phage_integrase"/>
    <property type="match status" value="1"/>
</dbReference>